<evidence type="ECO:0000259" key="4">
    <source>
        <dbReference type="Pfam" id="PF00852"/>
    </source>
</evidence>
<dbReference type="Proteomes" id="UP000471216">
    <property type="component" value="Unassembled WGS sequence"/>
</dbReference>
<evidence type="ECO:0000313" key="7">
    <source>
        <dbReference type="EMBL" id="MRY84850.1"/>
    </source>
</evidence>
<reference evidence="10 11" key="2">
    <citation type="journal article" date="2019" name="Nat. Med.">
        <title>A library of human gut bacterial isolates paired with longitudinal multiomics data enables mechanistic microbiome research.</title>
        <authorList>
            <person name="Poyet M."/>
            <person name="Groussin M."/>
            <person name="Gibbons S.M."/>
            <person name="Avila-Pacheco J."/>
            <person name="Jiang X."/>
            <person name="Kearney S.M."/>
            <person name="Perrotta A.R."/>
            <person name="Berdy B."/>
            <person name="Zhao S."/>
            <person name="Lieberman T.D."/>
            <person name="Swanson P.K."/>
            <person name="Smith M."/>
            <person name="Roesemann S."/>
            <person name="Alexander J.E."/>
            <person name="Rich S.A."/>
            <person name="Livny J."/>
            <person name="Vlamakis H."/>
            <person name="Clish C."/>
            <person name="Bullock K."/>
            <person name="Deik A."/>
            <person name="Scott J."/>
            <person name="Pierce K.A."/>
            <person name="Xavier R.J."/>
            <person name="Alm E.J."/>
        </authorList>
    </citation>
    <scope>NUCLEOTIDE SEQUENCE [LARGE SCALE GENOMIC DNA]</scope>
    <source>
        <strain evidence="8 11">BIOML-A10</strain>
        <strain evidence="7 10">BIOML-A11</strain>
    </source>
</reference>
<name>A0A174VV15_PARDI</name>
<dbReference type="EMBL" id="CZBM01000009">
    <property type="protein sequence ID" value="CUQ35715.1"/>
    <property type="molecule type" value="Genomic_DNA"/>
</dbReference>
<feature type="domain" description="Fucosyltransferase C-terminal" evidence="4">
    <location>
        <begin position="123"/>
        <end position="244"/>
    </location>
</feature>
<protein>
    <submittedName>
        <fullName evidence="6 7">Glycosyltransferase</fullName>
    </submittedName>
</protein>
<evidence type="ECO:0000256" key="3">
    <source>
        <dbReference type="ARBA" id="ARBA00022679"/>
    </source>
</evidence>
<proteinExistence type="inferred from homology"/>
<evidence type="ECO:0000259" key="5">
    <source>
        <dbReference type="Pfam" id="PF18025"/>
    </source>
</evidence>
<keyword evidence="2 6" id="KW-0328">Glycosyltransferase</keyword>
<dbReference type="PANTHER" id="PTHR11929:SF194">
    <property type="entry name" value="ALPHA-(1,3)-FUCOSYLTRANSFERASE 10"/>
    <property type="match status" value="1"/>
</dbReference>
<evidence type="ECO:0000313" key="8">
    <source>
        <dbReference type="EMBL" id="MRZ06685.1"/>
    </source>
</evidence>
<evidence type="ECO:0000313" key="9">
    <source>
        <dbReference type="Proteomes" id="UP000095332"/>
    </source>
</evidence>
<dbReference type="InterPro" id="IPR041058">
    <property type="entry name" value="FucT_N"/>
</dbReference>
<dbReference type="Pfam" id="PF18025">
    <property type="entry name" value="FucT_N"/>
    <property type="match status" value="1"/>
</dbReference>
<dbReference type="Pfam" id="PF00852">
    <property type="entry name" value="Glyco_transf_10"/>
    <property type="match status" value="1"/>
</dbReference>
<dbReference type="InterPro" id="IPR038577">
    <property type="entry name" value="GT10-like_C_sf"/>
</dbReference>
<organism evidence="6 9">
    <name type="scientific">Parabacteroides distasonis</name>
    <dbReference type="NCBI Taxonomy" id="823"/>
    <lineage>
        <taxon>Bacteria</taxon>
        <taxon>Pseudomonadati</taxon>
        <taxon>Bacteroidota</taxon>
        <taxon>Bacteroidia</taxon>
        <taxon>Bacteroidales</taxon>
        <taxon>Tannerellaceae</taxon>
        <taxon>Parabacteroides</taxon>
    </lineage>
</organism>
<dbReference type="InterPro" id="IPR001503">
    <property type="entry name" value="Glyco_trans_10"/>
</dbReference>
<gene>
    <name evidence="6" type="ORF">ERS852560_02366</name>
    <name evidence="8" type="ORF">GKD54_10695</name>
    <name evidence="7" type="ORF">GKD58_11395</name>
</gene>
<reference evidence="6 9" key="1">
    <citation type="submission" date="2015-09" db="EMBL/GenBank/DDBJ databases">
        <authorList>
            <consortium name="Pathogen Informatics"/>
        </authorList>
    </citation>
    <scope>NUCLEOTIDE SEQUENCE [LARGE SCALE GENOMIC DNA]</scope>
    <source>
        <strain evidence="6 9">2789STDY5834948</strain>
    </source>
</reference>
<evidence type="ECO:0000256" key="1">
    <source>
        <dbReference type="ARBA" id="ARBA00008919"/>
    </source>
</evidence>
<dbReference type="EMBL" id="WKMW01000010">
    <property type="protein sequence ID" value="MRY84850.1"/>
    <property type="molecule type" value="Genomic_DNA"/>
</dbReference>
<evidence type="ECO:0000313" key="11">
    <source>
        <dbReference type="Proteomes" id="UP000471216"/>
    </source>
</evidence>
<dbReference type="EMBL" id="WKMX01000009">
    <property type="protein sequence ID" value="MRZ06685.1"/>
    <property type="molecule type" value="Genomic_DNA"/>
</dbReference>
<dbReference type="Proteomes" id="UP000450599">
    <property type="component" value="Unassembled WGS sequence"/>
</dbReference>
<dbReference type="Gene3D" id="3.40.50.11660">
    <property type="entry name" value="Glycosyl transferase family 10, C-terminal domain"/>
    <property type="match status" value="1"/>
</dbReference>
<accession>A0A174VV15</accession>
<dbReference type="Proteomes" id="UP000095332">
    <property type="component" value="Unassembled WGS sequence"/>
</dbReference>
<evidence type="ECO:0000313" key="10">
    <source>
        <dbReference type="Proteomes" id="UP000450599"/>
    </source>
</evidence>
<dbReference type="SUPFAM" id="SSF53756">
    <property type="entry name" value="UDP-Glycosyltransferase/glycogen phosphorylase"/>
    <property type="match status" value="1"/>
</dbReference>
<comment type="similarity">
    <text evidence="1">Belongs to the glycosyltransferase 10 family.</text>
</comment>
<evidence type="ECO:0000313" key="6">
    <source>
        <dbReference type="EMBL" id="CUQ35715.1"/>
    </source>
</evidence>
<dbReference type="GO" id="GO:0016020">
    <property type="term" value="C:membrane"/>
    <property type="evidence" value="ECO:0007669"/>
    <property type="project" value="InterPro"/>
</dbReference>
<evidence type="ECO:0000256" key="2">
    <source>
        <dbReference type="ARBA" id="ARBA00022676"/>
    </source>
</evidence>
<keyword evidence="3 6" id="KW-0808">Transferase</keyword>
<sequence length="312" mass="37260">MRKLRIYFEGFWPGMDMCDNFITRRLVENHYEFEIDPDPDYLFCSSFSNRHLRYKDCVKIYFTGENDVPDFNLFDYAMAFHPISFGDRYLRFPLYALYDGFERLVEKRFEASKVLDRKFCNFVYSNSRWADPFRDKFYRELSKYKKIDSGGRYLNNIGGPVGDKMAFIQDYKFTIAFENSSQPGYTTEKIMEPMVVNSLPIYWGNPEVSVDFNERSFVRVSDKRSMEAAIEEIIRLDTDDEYYLAKMSEAWLPTGKKPEDWFATLDNFLLHIVGQPLEEARRCTEYGYTKRYKQRACDLDNLSKLFFWKKTC</sequence>
<dbReference type="GO" id="GO:0008417">
    <property type="term" value="F:fucosyltransferase activity"/>
    <property type="evidence" value="ECO:0007669"/>
    <property type="project" value="InterPro"/>
</dbReference>
<dbReference type="AlphaFoldDB" id="A0A174VV15"/>
<feature type="domain" description="Alpha-(1,3)-fucosyltransferase FucT N-terminal" evidence="5">
    <location>
        <begin position="6"/>
        <end position="98"/>
    </location>
</feature>
<dbReference type="PANTHER" id="PTHR11929">
    <property type="entry name" value="ALPHA- 1,3 -FUCOSYLTRANSFERASE"/>
    <property type="match status" value="1"/>
</dbReference>
<dbReference type="RefSeq" id="WP_057328623.1">
    <property type="nucleotide sequence ID" value="NZ_BAABYH010000001.1"/>
</dbReference>
<dbReference type="InterPro" id="IPR055270">
    <property type="entry name" value="Glyco_tran_10_C"/>
</dbReference>